<protein>
    <recommendedName>
        <fullName evidence="2">Tetratricopeptide repeat protein</fullName>
    </recommendedName>
</protein>
<dbReference type="GO" id="GO:0015562">
    <property type="term" value="F:efflux transmembrane transporter activity"/>
    <property type="evidence" value="ECO:0007669"/>
    <property type="project" value="InterPro"/>
</dbReference>
<name>X0V449_9ZZZZ</name>
<accession>X0V449</accession>
<organism evidence="1">
    <name type="scientific">marine sediment metagenome</name>
    <dbReference type="NCBI Taxonomy" id="412755"/>
    <lineage>
        <taxon>unclassified sequences</taxon>
        <taxon>metagenomes</taxon>
        <taxon>ecological metagenomes</taxon>
    </lineage>
</organism>
<reference evidence="1" key="1">
    <citation type="journal article" date="2014" name="Front. Microbiol.">
        <title>High frequency of phylogenetically diverse reductive dehalogenase-homologous genes in deep subseafloor sedimentary metagenomes.</title>
        <authorList>
            <person name="Kawai M."/>
            <person name="Futagami T."/>
            <person name="Toyoda A."/>
            <person name="Takaki Y."/>
            <person name="Nishi S."/>
            <person name="Hori S."/>
            <person name="Arai W."/>
            <person name="Tsubouchi T."/>
            <person name="Morono Y."/>
            <person name="Uchiyama I."/>
            <person name="Ito T."/>
            <person name="Fujiyama A."/>
            <person name="Inagaki F."/>
            <person name="Takami H."/>
        </authorList>
    </citation>
    <scope>NUCLEOTIDE SEQUENCE</scope>
    <source>
        <strain evidence="1">Expedition CK06-06</strain>
    </source>
</reference>
<evidence type="ECO:0000313" key="1">
    <source>
        <dbReference type="EMBL" id="GAG12919.1"/>
    </source>
</evidence>
<gene>
    <name evidence="1" type="ORF">S01H1_39480</name>
</gene>
<dbReference type="Gene3D" id="1.20.1600.10">
    <property type="entry name" value="Outer membrane efflux proteins (OEP)"/>
    <property type="match status" value="1"/>
</dbReference>
<dbReference type="AlphaFoldDB" id="X0V449"/>
<comment type="caution">
    <text evidence="1">The sequence shown here is derived from an EMBL/GenBank/DDBJ whole genome shotgun (WGS) entry which is preliminary data.</text>
</comment>
<sequence length="190" mass="21551">MNFFYKPSAAYAAESPSLKDCLKKAQLCYKEGRYSEAITFWNDVLSNDPANQEAKNGIKEAKRKIAKIKAFFGRDVFRDSQDIEKFSLRDCIGIAEESSLPLQVAREQINLSKIKVWEARRGFLPSLTLSWAETKGIQSDGKTESVEYGIEGKQPAFRSGELMYTLAQSKANLNITEENYDKVKKGEFRP</sequence>
<dbReference type="SUPFAM" id="SSF48452">
    <property type="entry name" value="TPR-like"/>
    <property type="match status" value="1"/>
</dbReference>
<dbReference type="InterPro" id="IPR011990">
    <property type="entry name" value="TPR-like_helical_dom_sf"/>
</dbReference>
<dbReference type="EMBL" id="BARS01024917">
    <property type="protein sequence ID" value="GAG12919.1"/>
    <property type="molecule type" value="Genomic_DNA"/>
</dbReference>
<evidence type="ECO:0008006" key="2">
    <source>
        <dbReference type="Google" id="ProtNLM"/>
    </source>
</evidence>
<feature type="non-terminal residue" evidence="1">
    <location>
        <position position="190"/>
    </location>
</feature>
<proteinExistence type="predicted"/>
<dbReference type="SUPFAM" id="SSF56954">
    <property type="entry name" value="Outer membrane efflux proteins (OEP)"/>
    <property type="match status" value="1"/>
</dbReference>
<dbReference type="Gene3D" id="1.25.40.10">
    <property type="entry name" value="Tetratricopeptide repeat domain"/>
    <property type="match status" value="1"/>
</dbReference>